<proteinExistence type="inferred from homology"/>
<organism evidence="7 8">
    <name type="scientific">Fraxinus pennsylvanica</name>
    <dbReference type="NCBI Taxonomy" id="56036"/>
    <lineage>
        <taxon>Eukaryota</taxon>
        <taxon>Viridiplantae</taxon>
        <taxon>Streptophyta</taxon>
        <taxon>Embryophyta</taxon>
        <taxon>Tracheophyta</taxon>
        <taxon>Spermatophyta</taxon>
        <taxon>Magnoliopsida</taxon>
        <taxon>eudicotyledons</taxon>
        <taxon>Gunneridae</taxon>
        <taxon>Pentapetalae</taxon>
        <taxon>asterids</taxon>
        <taxon>lamiids</taxon>
        <taxon>Lamiales</taxon>
        <taxon>Oleaceae</taxon>
        <taxon>Oleeae</taxon>
        <taxon>Fraxinus</taxon>
    </lineage>
</organism>
<evidence type="ECO:0000259" key="6">
    <source>
        <dbReference type="Pfam" id="PF08646"/>
    </source>
</evidence>
<evidence type="ECO:0000313" key="7">
    <source>
        <dbReference type="EMBL" id="CAI9779877.1"/>
    </source>
</evidence>
<keyword evidence="3" id="KW-0863">Zinc-finger</keyword>
<dbReference type="InterPro" id="IPR013955">
    <property type="entry name" value="Rep_factor-A_C"/>
</dbReference>
<accession>A0AAD2E5S1</accession>
<keyword evidence="2" id="KW-0479">Metal-binding</keyword>
<dbReference type="GO" id="GO:0008270">
    <property type="term" value="F:zinc ion binding"/>
    <property type="evidence" value="ECO:0007669"/>
    <property type="project" value="UniProtKB-KW"/>
</dbReference>
<dbReference type="EMBL" id="OU503052">
    <property type="protein sequence ID" value="CAI9779877.1"/>
    <property type="molecule type" value="Genomic_DNA"/>
</dbReference>
<reference evidence="7" key="1">
    <citation type="submission" date="2023-05" db="EMBL/GenBank/DDBJ databases">
        <authorList>
            <person name="Huff M."/>
        </authorList>
    </citation>
    <scope>NUCLEOTIDE SEQUENCE</scope>
</reference>
<dbReference type="Proteomes" id="UP000834106">
    <property type="component" value="Chromosome 17"/>
</dbReference>
<keyword evidence="5" id="KW-0238">DNA-binding</keyword>
<evidence type="ECO:0000313" key="8">
    <source>
        <dbReference type="Proteomes" id="UP000834106"/>
    </source>
</evidence>
<keyword evidence="8" id="KW-1185">Reference proteome</keyword>
<dbReference type="InterPro" id="IPR012340">
    <property type="entry name" value="NA-bd_OB-fold"/>
</dbReference>
<evidence type="ECO:0000256" key="4">
    <source>
        <dbReference type="ARBA" id="ARBA00022833"/>
    </source>
</evidence>
<dbReference type="SUPFAM" id="SSF50249">
    <property type="entry name" value="Nucleic acid-binding proteins"/>
    <property type="match status" value="1"/>
</dbReference>
<dbReference type="GO" id="GO:0003677">
    <property type="term" value="F:DNA binding"/>
    <property type="evidence" value="ECO:0007669"/>
    <property type="project" value="UniProtKB-KW"/>
</dbReference>
<dbReference type="InterPro" id="IPR047192">
    <property type="entry name" value="Euk_RPA1_DBD_C"/>
</dbReference>
<feature type="domain" description="Replication factor A C-terminal" evidence="6">
    <location>
        <begin position="29"/>
        <end position="97"/>
    </location>
</feature>
<dbReference type="AlphaFoldDB" id="A0AAD2E5S1"/>
<comment type="similarity">
    <text evidence="1">Belongs to the replication factor A protein 1 family.</text>
</comment>
<evidence type="ECO:0000256" key="1">
    <source>
        <dbReference type="ARBA" id="ARBA00005690"/>
    </source>
</evidence>
<dbReference type="CDD" id="cd04476">
    <property type="entry name" value="RPA1_DBD_C"/>
    <property type="match status" value="1"/>
</dbReference>
<protein>
    <recommendedName>
        <fullName evidence="6">Replication factor A C-terminal domain-containing protein</fullName>
    </recommendedName>
</protein>
<evidence type="ECO:0000256" key="3">
    <source>
        <dbReference type="ARBA" id="ARBA00022771"/>
    </source>
</evidence>
<evidence type="ECO:0000256" key="5">
    <source>
        <dbReference type="ARBA" id="ARBA00023125"/>
    </source>
</evidence>
<gene>
    <name evidence="7" type="ORF">FPE_LOCUS27307</name>
</gene>
<name>A0AAD2E5S1_9LAMI</name>
<sequence>MPGGSKNEIHKKTVVQIKGEGLGRSDKPDWCNKKVKSGNSRWLCDRCYQEFEECSYRYLLQVQIQDHTGLTWVTAFQESEEEILGCSAKELYLIKYEELKIKEEIYGDEQRVKMTVVKADKANYSVESRLMLDLIPKFHSH</sequence>
<dbReference type="Pfam" id="PF08646">
    <property type="entry name" value="Rep_fac-A_C"/>
    <property type="match status" value="1"/>
</dbReference>
<evidence type="ECO:0000256" key="2">
    <source>
        <dbReference type="ARBA" id="ARBA00022723"/>
    </source>
</evidence>
<keyword evidence="4" id="KW-0862">Zinc</keyword>
<dbReference type="Gene3D" id="2.40.50.140">
    <property type="entry name" value="Nucleic acid-binding proteins"/>
    <property type="match status" value="1"/>
</dbReference>